<dbReference type="EMBL" id="AGNL01049266">
    <property type="protein sequence ID" value="EJK44756.1"/>
    <property type="molecule type" value="Genomic_DNA"/>
</dbReference>
<dbReference type="Proteomes" id="UP000266841">
    <property type="component" value="Unassembled WGS sequence"/>
</dbReference>
<proteinExistence type="predicted"/>
<protein>
    <submittedName>
        <fullName evidence="1">Uncharacterized protein</fullName>
    </submittedName>
</protein>
<keyword evidence="2" id="KW-1185">Reference proteome</keyword>
<name>K0R7T2_THAOC</name>
<reference evidence="1 2" key="1">
    <citation type="journal article" date="2012" name="Genome Biol.">
        <title>Genome and low-iron response of an oceanic diatom adapted to chronic iron limitation.</title>
        <authorList>
            <person name="Lommer M."/>
            <person name="Specht M."/>
            <person name="Roy A.S."/>
            <person name="Kraemer L."/>
            <person name="Andreson R."/>
            <person name="Gutowska M.A."/>
            <person name="Wolf J."/>
            <person name="Bergner S.V."/>
            <person name="Schilhabel M.B."/>
            <person name="Klostermeier U.C."/>
            <person name="Beiko R.G."/>
            <person name="Rosenstiel P."/>
            <person name="Hippler M."/>
            <person name="Laroche J."/>
        </authorList>
    </citation>
    <scope>NUCLEOTIDE SEQUENCE [LARGE SCALE GENOMIC DNA]</scope>
    <source>
        <strain evidence="1 2">CCMP1005</strain>
    </source>
</reference>
<gene>
    <name evidence="1" type="ORF">THAOC_36680</name>
</gene>
<evidence type="ECO:0000313" key="2">
    <source>
        <dbReference type="Proteomes" id="UP000266841"/>
    </source>
</evidence>
<comment type="caution">
    <text evidence="1">The sequence shown here is derived from an EMBL/GenBank/DDBJ whole genome shotgun (WGS) entry which is preliminary data.</text>
</comment>
<sequence>MAVLRRAARGAEVALPLRHVLLVDPLFRQPFELRSVGPEELAAVVESELLRMRGTCGTCRTDVAFFACRWLIGAVSLLVGPRARPAADATPSLVEEMDLEDGTGASCRGEATCGAGPRDSAANDGDPLLHGLSAVALFPGSKASKVAAEAFCI</sequence>
<accession>K0R7T2</accession>
<organism evidence="1 2">
    <name type="scientific">Thalassiosira oceanica</name>
    <name type="common">Marine diatom</name>
    <dbReference type="NCBI Taxonomy" id="159749"/>
    <lineage>
        <taxon>Eukaryota</taxon>
        <taxon>Sar</taxon>
        <taxon>Stramenopiles</taxon>
        <taxon>Ochrophyta</taxon>
        <taxon>Bacillariophyta</taxon>
        <taxon>Coscinodiscophyceae</taxon>
        <taxon>Thalassiosirophycidae</taxon>
        <taxon>Thalassiosirales</taxon>
        <taxon>Thalassiosiraceae</taxon>
        <taxon>Thalassiosira</taxon>
    </lineage>
</organism>
<evidence type="ECO:0000313" key="1">
    <source>
        <dbReference type="EMBL" id="EJK44756.1"/>
    </source>
</evidence>
<dbReference type="AlphaFoldDB" id="K0R7T2"/>